<reference evidence="2" key="1">
    <citation type="submission" date="2018-01" db="EMBL/GenBank/DDBJ databases">
        <title>An insight into the sialome of Amazonian anophelines.</title>
        <authorList>
            <person name="Ribeiro J.M."/>
            <person name="Scarpassa V."/>
            <person name="Calvo E."/>
        </authorList>
    </citation>
    <scope>NUCLEOTIDE SEQUENCE</scope>
</reference>
<keyword evidence="1" id="KW-0732">Signal</keyword>
<name>A0A2M4DQY9_ANODA</name>
<dbReference type="AlphaFoldDB" id="A0A2M4DQY9"/>
<evidence type="ECO:0000256" key="1">
    <source>
        <dbReference type="SAM" id="SignalP"/>
    </source>
</evidence>
<dbReference type="EMBL" id="GGFL01015764">
    <property type="protein sequence ID" value="MBW79942.1"/>
    <property type="molecule type" value="Transcribed_RNA"/>
</dbReference>
<evidence type="ECO:0000313" key="2">
    <source>
        <dbReference type="EMBL" id="MBW79942.1"/>
    </source>
</evidence>
<proteinExistence type="predicted"/>
<accession>A0A2M4DQY9</accession>
<feature type="signal peptide" evidence="1">
    <location>
        <begin position="1"/>
        <end position="16"/>
    </location>
</feature>
<organism evidence="2">
    <name type="scientific">Anopheles darlingi</name>
    <name type="common">Mosquito</name>
    <dbReference type="NCBI Taxonomy" id="43151"/>
    <lineage>
        <taxon>Eukaryota</taxon>
        <taxon>Metazoa</taxon>
        <taxon>Ecdysozoa</taxon>
        <taxon>Arthropoda</taxon>
        <taxon>Hexapoda</taxon>
        <taxon>Insecta</taxon>
        <taxon>Pterygota</taxon>
        <taxon>Neoptera</taxon>
        <taxon>Endopterygota</taxon>
        <taxon>Diptera</taxon>
        <taxon>Nematocera</taxon>
        <taxon>Culicoidea</taxon>
        <taxon>Culicidae</taxon>
        <taxon>Anophelinae</taxon>
        <taxon>Anopheles</taxon>
    </lineage>
</organism>
<feature type="chain" id="PRO_5014941318" evidence="1">
    <location>
        <begin position="17"/>
        <end position="155"/>
    </location>
</feature>
<sequence length="155" mass="16431">MVTSWLVFGFLDPCLGFATDSRHVESVGEVSLVQSFIFGVGVPRSRARLQLLPAMFVRLSRSVVFGALFDGLVAWFCCSFASIDLAFSRLAVLEGDLYSCMASLERARGCGWGSGAAAQPSPTREDLIEAGGLDATGMGCTSARVMVAVGLMAFC</sequence>
<protein>
    <submittedName>
        <fullName evidence="2">Putative secreted protein</fullName>
    </submittedName>
</protein>